<evidence type="ECO:0000256" key="1">
    <source>
        <dbReference type="SAM" id="MobiDB-lite"/>
    </source>
</evidence>
<feature type="region of interest" description="Disordered" evidence="1">
    <location>
        <begin position="1"/>
        <end position="44"/>
    </location>
</feature>
<proteinExistence type="predicted"/>
<dbReference type="AlphaFoldDB" id="A0A7I8IYH3"/>
<dbReference type="EMBL" id="LR743594">
    <property type="protein sequence ID" value="CAA2623057.1"/>
    <property type="molecule type" value="Genomic_DNA"/>
</dbReference>
<protein>
    <submittedName>
        <fullName evidence="2">Uncharacterized protein</fullName>
    </submittedName>
</protein>
<dbReference type="Proteomes" id="UP000663760">
    <property type="component" value="Chromosome 7"/>
</dbReference>
<name>A0A7I8IYH3_SPIIN</name>
<gene>
    <name evidence="2" type="ORF">SI7747_07009008</name>
    <name evidence="3" type="ORF">SI8410_07009700</name>
</gene>
<dbReference type="EMBL" id="LR746270">
    <property type="protein sequence ID" value="CAA7399030.1"/>
    <property type="molecule type" value="Genomic_DNA"/>
</dbReference>
<sequence length="44" mass="4968">MVLDGRGRPPPQTGPNTDEKATLYGPSQKKYHSPCQHILKNRLH</sequence>
<organism evidence="2">
    <name type="scientific">Spirodela intermedia</name>
    <name type="common">Intermediate duckweed</name>
    <dbReference type="NCBI Taxonomy" id="51605"/>
    <lineage>
        <taxon>Eukaryota</taxon>
        <taxon>Viridiplantae</taxon>
        <taxon>Streptophyta</taxon>
        <taxon>Embryophyta</taxon>
        <taxon>Tracheophyta</taxon>
        <taxon>Spermatophyta</taxon>
        <taxon>Magnoliopsida</taxon>
        <taxon>Liliopsida</taxon>
        <taxon>Araceae</taxon>
        <taxon>Lemnoideae</taxon>
        <taxon>Spirodela</taxon>
    </lineage>
</organism>
<reference evidence="2" key="1">
    <citation type="submission" date="2019-12" db="EMBL/GenBank/DDBJ databases">
        <authorList>
            <person name="Scholz U."/>
            <person name="Mascher M."/>
            <person name="Fiebig A."/>
        </authorList>
    </citation>
    <scope>NUCLEOTIDE SEQUENCE</scope>
</reference>
<keyword evidence="4" id="KW-1185">Reference proteome</keyword>
<evidence type="ECO:0000313" key="3">
    <source>
        <dbReference type="EMBL" id="CAA7399030.1"/>
    </source>
</evidence>
<evidence type="ECO:0000313" key="2">
    <source>
        <dbReference type="EMBL" id="CAA2623057.1"/>
    </source>
</evidence>
<accession>A0A7I8IYH3</accession>
<evidence type="ECO:0000313" key="4">
    <source>
        <dbReference type="Proteomes" id="UP000663760"/>
    </source>
</evidence>